<dbReference type="PANTHER" id="PTHR43806:SF11">
    <property type="entry name" value="CEREVISIN-RELATED"/>
    <property type="match status" value="1"/>
</dbReference>
<feature type="active site" description="Charge relay system" evidence="5">
    <location>
        <position position="623"/>
    </location>
</feature>
<dbReference type="Pfam" id="PF00082">
    <property type="entry name" value="Peptidase_S8"/>
    <property type="match status" value="1"/>
</dbReference>
<name>A0A9P9WVZ8_9PEZI</name>
<evidence type="ECO:0000256" key="2">
    <source>
        <dbReference type="ARBA" id="ARBA00022670"/>
    </source>
</evidence>
<evidence type="ECO:0000313" key="10">
    <source>
        <dbReference type="Proteomes" id="UP000829685"/>
    </source>
</evidence>
<organism evidence="9 10">
    <name type="scientific">Neoarthrinium moseri</name>
    <dbReference type="NCBI Taxonomy" id="1658444"/>
    <lineage>
        <taxon>Eukaryota</taxon>
        <taxon>Fungi</taxon>
        <taxon>Dikarya</taxon>
        <taxon>Ascomycota</taxon>
        <taxon>Pezizomycotina</taxon>
        <taxon>Sordariomycetes</taxon>
        <taxon>Xylariomycetidae</taxon>
        <taxon>Amphisphaeriales</taxon>
        <taxon>Apiosporaceae</taxon>
        <taxon>Neoarthrinium</taxon>
    </lineage>
</organism>
<protein>
    <recommendedName>
        <fullName evidence="11">Peptidase S8/S53 domain-containing protein</fullName>
    </recommendedName>
</protein>
<comment type="similarity">
    <text evidence="1 5">Belongs to the peptidase S8 family.</text>
</comment>
<accession>A0A9P9WVZ8</accession>
<reference evidence="9" key="1">
    <citation type="submission" date="2021-03" db="EMBL/GenBank/DDBJ databases">
        <title>Revisited historic fungal species revealed as producer of novel bioactive compounds through whole genome sequencing and comparative genomics.</title>
        <authorList>
            <person name="Vignolle G.A."/>
            <person name="Hochenegger N."/>
            <person name="Mach R.L."/>
            <person name="Mach-Aigner A.R."/>
            <person name="Javad Rahimi M."/>
            <person name="Salim K.A."/>
            <person name="Chan C.M."/>
            <person name="Lim L.B.L."/>
            <person name="Cai F."/>
            <person name="Druzhinina I.S."/>
            <person name="U'Ren J.M."/>
            <person name="Derntl C."/>
        </authorList>
    </citation>
    <scope>NUCLEOTIDE SEQUENCE</scope>
    <source>
        <strain evidence="9">TUCIM 5799</strain>
    </source>
</reference>
<dbReference type="PRINTS" id="PR00723">
    <property type="entry name" value="SUBTILISIN"/>
</dbReference>
<dbReference type="InterPro" id="IPR023827">
    <property type="entry name" value="Peptidase_S8_Asp-AS"/>
</dbReference>
<dbReference type="Proteomes" id="UP000829685">
    <property type="component" value="Unassembled WGS sequence"/>
</dbReference>
<comment type="caution">
    <text evidence="9">The sequence shown here is derived from an EMBL/GenBank/DDBJ whole genome shotgun (WGS) entry which is preliminary data.</text>
</comment>
<dbReference type="InterPro" id="IPR036852">
    <property type="entry name" value="Peptidase_S8/S53_dom_sf"/>
</dbReference>
<proteinExistence type="inferred from homology"/>
<evidence type="ECO:0000256" key="1">
    <source>
        <dbReference type="ARBA" id="ARBA00011073"/>
    </source>
</evidence>
<evidence type="ECO:0000256" key="5">
    <source>
        <dbReference type="PROSITE-ProRule" id="PRU01240"/>
    </source>
</evidence>
<dbReference type="Pfam" id="PF24476">
    <property type="entry name" value="DUF7580"/>
    <property type="match status" value="1"/>
</dbReference>
<feature type="active site" description="Charge relay system" evidence="5">
    <location>
        <position position="662"/>
    </location>
</feature>
<dbReference type="InterPro" id="IPR056002">
    <property type="entry name" value="DUF7580"/>
</dbReference>
<dbReference type="EMBL" id="JAFIMR010000003">
    <property type="protein sequence ID" value="KAI1880108.1"/>
    <property type="molecule type" value="Genomic_DNA"/>
</dbReference>
<sequence>MEDSRNRVLAPKLLASVAQDASQILFPFAVANASGPAAEIATRLLYIADDLSTQELYQLPYDAGKLCLWALQDLFEICKWPTLSTPKARAHLISKSPQDLRDSLVQLFQSVDLRQRAQASIGRFCREKPDKIRPFQARFIKLSNSLMKNAQSLHGSNFETHEDSYLTPLARDTFPNEVHKLLFDGVKSHSSCVQQIHVTPVFKDTRDDGWHRTRLCLNSGFLLDNQSALFNIITATSNMDYWQEMAINISVRRSNCSAKGQGKLPPDDSVNGMDYDLSRSLPIRHGDVCTRLENRNYARIYLDLDRDCHLYERPDPEELQHVISGCGIPLSHLLTMSELTVEHKIKLSYAISRAFWQFYQTELMETRWTSEDILFMPVDESILPSGGVPLRAFVSFPFGAEHNESPSEFYDKDQYTHRYPRILFLGIVLLEIGLGQPLGLENDPKLSPVGLTNKAHIRAKLKLKQLKKEQWDGFHWKEYFVEAVENCLDSANFKASSKRGKSRHQGDVNLDESAKGMLVSARRDAVYRKVVAPLHWLAKVGFEDSEEVPFIPTRQKPRQEPKSSNNEELRRSWSEMRAHPSFHSGGSINTEVFLDDLQILAGHITRCRRLAKVTKPIRVAILDTGCDTNLPFFQLPQRSGRLKGWVDFAASGSTSAVDTFGHGTFMTRLLLHVAPIVDVYLIRVAENIKDLENNEENIARAIEYSGLDPECKADIISMSFGFPNRPGTSHNTISNAIDKVIEGRGDSVLLLASAGNSWGRRRDFPASHKDVIPIYAADSKGAFLLSNPAHTGKGPKKLGTYGTDIPAPITQEIQDRFPKVDLSAGTSIATAIAAGIVAMTLSYTAALPSLLKFGGSEEVCAKLCTKKGMEQMLLAMSLTTGYRQQFINPIWFWGEKQKDIQVFVAMCSAVEEMNKEA</sequence>
<dbReference type="InterPro" id="IPR050131">
    <property type="entry name" value="Peptidase_S8_subtilisin-like"/>
</dbReference>
<dbReference type="PROSITE" id="PS51892">
    <property type="entry name" value="SUBTILASE"/>
    <property type="match status" value="1"/>
</dbReference>
<keyword evidence="2 5" id="KW-0645">Protease</keyword>
<feature type="region of interest" description="Disordered" evidence="6">
    <location>
        <begin position="551"/>
        <end position="573"/>
    </location>
</feature>
<dbReference type="PANTHER" id="PTHR43806">
    <property type="entry name" value="PEPTIDASE S8"/>
    <property type="match status" value="1"/>
</dbReference>
<feature type="active site" description="Charge relay system" evidence="5">
    <location>
        <position position="827"/>
    </location>
</feature>
<gene>
    <name evidence="9" type="ORF">JX265_001729</name>
</gene>
<dbReference type="InterPro" id="IPR015500">
    <property type="entry name" value="Peptidase_S8_subtilisin-rel"/>
</dbReference>
<keyword evidence="10" id="KW-1185">Reference proteome</keyword>
<dbReference type="Gene3D" id="3.40.50.200">
    <property type="entry name" value="Peptidase S8/S53 domain"/>
    <property type="match status" value="1"/>
</dbReference>
<feature type="domain" description="Peptidase S8/S53" evidence="7">
    <location>
        <begin position="617"/>
        <end position="843"/>
    </location>
</feature>
<feature type="domain" description="DUF7580" evidence="8">
    <location>
        <begin position="303"/>
        <end position="535"/>
    </location>
</feature>
<dbReference type="CDD" id="cd00306">
    <property type="entry name" value="Peptidases_S8_S53"/>
    <property type="match status" value="1"/>
</dbReference>
<dbReference type="InterPro" id="IPR000209">
    <property type="entry name" value="Peptidase_S8/S53_dom"/>
</dbReference>
<dbReference type="SUPFAM" id="SSF52743">
    <property type="entry name" value="Subtilisin-like"/>
    <property type="match status" value="1"/>
</dbReference>
<evidence type="ECO:0000256" key="6">
    <source>
        <dbReference type="SAM" id="MobiDB-lite"/>
    </source>
</evidence>
<dbReference type="GO" id="GO:0006508">
    <property type="term" value="P:proteolysis"/>
    <property type="evidence" value="ECO:0007669"/>
    <property type="project" value="UniProtKB-KW"/>
</dbReference>
<keyword evidence="3 5" id="KW-0378">Hydrolase</keyword>
<evidence type="ECO:0000256" key="3">
    <source>
        <dbReference type="ARBA" id="ARBA00022801"/>
    </source>
</evidence>
<evidence type="ECO:0008006" key="11">
    <source>
        <dbReference type="Google" id="ProtNLM"/>
    </source>
</evidence>
<evidence type="ECO:0000313" key="9">
    <source>
        <dbReference type="EMBL" id="KAI1880108.1"/>
    </source>
</evidence>
<dbReference type="GO" id="GO:0004252">
    <property type="term" value="F:serine-type endopeptidase activity"/>
    <property type="evidence" value="ECO:0007669"/>
    <property type="project" value="UniProtKB-UniRule"/>
</dbReference>
<evidence type="ECO:0000259" key="8">
    <source>
        <dbReference type="Pfam" id="PF24476"/>
    </source>
</evidence>
<dbReference type="PROSITE" id="PS00136">
    <property type="entry name" value="SUBTILASE_ASP"/>
    <property type="match status" value="1"/>
</dbReference>
<dbReference type="AlphaFoldDB" id="A0A9P9WVZ8"/>
<keyword evidence="4 5" id="KW-0720">Serine protease</keyword>
<evidence type="ECO:0000259" key="7">
    <source>
        <dbReference type="Pfam" id="PF00082"/>
    </source>
</evidence>
<feature type="compositionally biased region" description="Basic and acidic residues" evidence="6">
    <location>
        <begin position="557"/>
        <end position="573"/>
    </location>
</feature>
<evidence type="ECO:0000256" key="4">
    <source>
        <dbReference type="ARBA" id="ARBA00022825"/>
    </source>
</evidence>